<dbReference type="eggNOG" id="ENOG502S8H5">
    <property type="taxonomic scope" value="Eukaryota"/>
</dbReference>
<protein>
    <recommendedName>
        <fullName evidence="2">5'-3' DNA helicase ZGRF1-like N-terminal domain-containing protein</fullName>
    </recommendedName>
</protein>
<dbReference type="AlphaFoldDB" id="M4BKF5"/>
<dbReference type="HOGENOM" id="CLU_1339878_0_0_1"/>
<dbReference type="InterPro" id="IPR018838">
    <property type="entry name" value="ZGRF1-like_N"/>
</dbReference>
<organism evidence="3 4">
    <name type="scientific">Hyaloperonospora arabidopsidis (strain Emoy2)</name>
    <name type="common">Downy mildew agent</name>
    <name type="synonym">Peronospora arabidopsidis</name>
    <dbReference type="NCBI Taxonomy" id="559515"/>
    <lineage>
        <taxon>Eukaryota</taxon>
        <taxon>Sar</taxon>
        <taxon>Stramenopiles</taxon>
        <taxon>Oomycota</taxon>
        <taxon>Peronosporomycetes</taxon>
        <taxon>Peronosporales</taxon>
        <taxon>Peronosporaceae</taxon>
        <taxon>Hyaloperonospora</taxon>
    </lineage>
</organism>
<reference evidence="3" key="2">
    <citation type="submission" date="2015-06" db="UniProtKB">
        <authorList>
            <consortium name="EnsemblProtists"/>
        </authorList>
    </citation>
    <scope>IDENTIFICATION</scope>
    <source>
        <strain evidence="3">Emoy2</strain>
    </source>
</reference>
<evidence type="ECO:0000259" key="2">
    <source>
        <dbReference type="Pfam" id="PF10382"/>
    </source>
</evidence>
<dbReference type="EMBL" id="JH598349">
    <property type="status" value="NOT_ANNOTATED_CDS"/>
    <property type="molecule type" value="Genomic_DNA"/>
</dbReference>
<evidence type="ECO:0000313" key="4">
    <source>
        <dbReference type="Proteomes" id="UP000011713"/>
    </source>
</evidence>
<evidence type="ECO:0000313" key="3">
    <source>
        <dbReference type="EnsemblProtists" id="HpaP806888"/>
    </source>
</evidence>
<reference evidence="4" key="1">
    <citation type="journal article" date="2010" name="Science">
        <title>Signatures of adaptation to obligate biotrophy in the Hyaloperonospora arabidopsidis genome.</title>
        <authorList>
            <person name="Baxter L."/>
            <person name="Tripathy S."/>
            <person name="Ishaque N."/>
            <person name="Boot N."/>
            <person name="Cabral A."/>
            <person name="Kemen E."/>
            <person name="Thines M."/>
            <person name="Ah-Fong A."/>
            <person name="Anderson R."/>
            <person name="Badejoko W."/>
            <person name="Bittner-Eddy P."/>
            <person name="Boore J.L."/>
            <person name="Chibucos M.C."/>
            <person name="Coates M."/>
            <person name="Dehal P."/>
            <person name="Delehaunty K."/>
            <person name="Dong S."/>
            <person name="Downton P."/>
            <person name="Dumas B."/>
            <person name="Fabro G."/>
            <person name="Fronick C."/>
            <person name="Fuerstenberg S.I."/>
            <person name="Fulton L."/>
            <person name="Gaulin E."/>
            <person name="Govers F."/>
            <person name="Hughes L."/>
            <person name="Humphray S."/>
            <person name="Jiang R.H."/>
            <person name="Judelson H."/>
            <person name="Kamoun S."/>
            <person name="Kyung K."/>
            <person name="Meijer H."/>
            <person name="Minx P."/>
            <person name="Morris P."/>
            <person name="Nelson J."/>
            <person name="Phuntumart V."/>
            <person name="Qutob D."/>
            <person name="Rehmany A."/>
            <person name="Rougon-Cardoso A."/>
            <person name="Ryden P."/>
            <person name="Torto-Alalibo T."/>
            <person name="Studholme D."/>
            <person name="Wang Y."/>
            <person name="Win J."/>
            <person name="Wood J."/>
            <person name="Clifton S.W."/>
            <person name="Rogers J."/>
            <person name="Van den Ackerveken G."/>
            <person name="Jones J.D."/>
            <person name="McDowell J.M."/>
            <person name="Beynon J."/>
            <person name="Tyler B.M."/>
        </authorList>
    </citation>
    <scope>NUCLEOTIDE SEQUENCE [LARGE SCALE GENOMIC DNA]</scope>
    <source>
        <strain evidence="4">Emoy2</strain>
    </source>
</reference>
<dbReference type="InParanoid" id="M4BKF5"/>
<proteinExistence type="predicted"/>
<sequence>MTKLCDLLGSRSEVMFECMYTKHKTQKRKTWQDGFVVLYASRKLVVYADDEGAAGKAIDDTKLTAVEWDCKDKEYIETSKFLVEIVNETPVVSAASNQTGQHAFENKAPRLPTSSSDSKFRTPLSRGLQRQVRPRAIDRVEHPYGRHVAAPSSAPSAAVAPSSDPCFDFARNPTSEWTYVANAISRTRKFSITSAPRHEVCVGGCLSLD</sequence>
<feature type="domain" description="5'-3' DNA helicase ZGRF1-like N-terminal" evidence="2">
    <location>
        <begin position="16"/>
        <end position="88"/>
    </location>
</feature>
<dbReference type="Proteomes" id="UP000011713">
    <property type="component" value="Unassembled WGS sequence"/>
</dbReference>
<dbReference type="Pfam" id="PF10382">
    <property type="entry name" value="ZGRF1-like_N"/>
    <property type="match status" value="1"/>
</dbReference>
<accession>M4BKF5</accession>
<keyword evidence="4" id="KW-1185">Reference proteome</keyword>
<evidence type="ECO:0000256" key="1">
    <source>
        <dbReference type="SAM" id="MobiDB-lite"/>
    </source>
</evidence>
<dbReference type="EnsemblProtists" id="HpaT806888">
    <property type="protein sequence ID" value="HpaP806888"/>
    <property type="gene ID" value="HpaG806888"/>
</dbReference>
<name>M4BKF5_HYAAE</name>
<dbReference type="VEuPathDB" id="FungiDB:HpaG806888"/>
<dbReference type="OMA" id="IWQDGFV"/>
<feature type="region of interest" description="Disordered" evidence="1">
    <location>
        <begin position="97"/>
        <end position="125"/>
    </location>
</feature>